<proteinExistence type="predicted"/>
<dbReference type="Proteomes" id="UP000789901">
    <property type="component" value="Unassembled WGS sequence"/>
</dbReference>
<comment type="caution">
    <text evidence="2">The sequence shown here is derived from an EMBL/GenBank/DDBJ whole genome shotgun (WGS) entry which is preliminary data.</text>
</comment>
<reference evidence="2 3" key="1">
    <citation type="submission" date="2021-06" db="EMBL/GenBank/DDBJ databases">
        <authorList>
            <person name="Kallberg Y."/>
            <person name="Tangrot J."/>
            <person name="Rosling A."/>
        </authorList>
    </citation>
    <scope>NUCLEOTIDE SEQUENCE [LARGE SCALE GENOMIC DNA]</scope>
    <source>
        <strain evidence="2 3">120-4 pot B 10/14</strain>
    </source>
</reference>
<feature type="region of interest" description="Disordered" evidence="1">
    <location>
        <begin position="76"/>
        <end position="103"/>
    </location>
</feature>
<feature type="compositionally biased region" description="Polar residues" evidence="1">
    <location>
        <begin position="93"/>
        <end position="103"/>
    </location>
</feature>
<sequence length="379" mass="43338">MLPKRLPPSHKPVTRRTKKAKKDANTIPVVTDNSEYLNDLLKSKKLQNSRKTVDKENVDLNLEAIASVNDNFQQNQNHKASQIHKSQAHHESSPFTTNKYQHKVPSQMNTRSTISKVQLNEPGIQQNQNHKASQILELQNYHDNLESTPFNTNKYQHKPHSDEAKSSENELFSSFGQYYANFFEKSSHLALSLNMQNTKYTNPYPTIQSGLTDSSTKKTRKDIVLQALNSMLLSPSSPSVMSSQLSLTASPNLAKILSEQSLLSKLRQAFENFRSTYNDDIAKLATGAVWEKLLKKHIDILDYNIFKNQRLSVKALITFVSKNLKIHIEYLASESREENPDYTSIVLNHVKELDYITIDVMFLATSHFQYANQLELQEK</sequence>
<name>A0ABM8W6P6_GIGMA</name>
<keyword evidence="3" id="KW-1185">Reference proteome</keyword>
<feature type="compositionally biased region" description="Basic residues" evidence="1">
    <location>
        <begin position="12"/>
        <end position="21"/>
    </location>
</feature>
<feature type="region of interest" description="Disordered" evidence="1">
    <location>
        <begin position="1"/>
        <end position="25"/>
    </location>
</feature>
<feature type="compositionally biased region" description="Polar residues" evidence="1">
    <location>
        <begin position="76"/>
        <end position="85"/>
    </location>
</feature>
<feature type="compositionally biased region" description="Pro residues" evidence="1">
    <location>
        <begin position="1"/>
        <end position="10"/>
    </location>
</feature>
<organism evidence="2 3">
    <name type="scientific">Gigaspora margarita</name>
    <dbReference type="NCBI Taxonomy" id="4874"/>
    <lineage>
        <taxon>Eukaryota</taxon>
        <taxon>Fungi</taxon>
        <taxon>Fungi incertae sedis</taxon>
        <taxon>Mucoromycota</taxon>
        <taxon>Glomeromycotina</taxon>
        <taxon>Glomeromycetes</taxon>
        <taxon>Diversisporales</taxon>
        <taxon>Gigasporaceae</taxon>
        <taxon>Gigaspora</taxon>
    </lineage>
</organism>
<evidence type="ECO:0000256" key="1">
    <source>
        <dbReference type="SAM" id="MobiDB-lite"/>
    </source>
</evidence>
<dbReference type="EMBL" id="CAJVQB010001528">
    <property type="protein sequence ID" value="CAG8539598.1"/>
    <property type="molecule type" value="Genomic_DNA"/>
</dbReference>
<evidence type="ECO:0000313" key="3">
    <source>
        <dbReference type="Proteomes" id="UP000789901"/>
    </source>
</evidence>
<evidence type="ECO:0000313" key="2">
    <source>
        <dbReference type="EMBL" id="CAG8539598.1"/>
    </source>
</evidence>
<protein>
    <submittedName>
        <fullName evidence="2">24173_t:CDS:1</fullName>
    </submittedName>
</protein>
<accession>A0ABM8W6P6</accession>
<gene>
    <name evidence="2" type="ORF">GMARGA_LOCUS4017</name>
</gene>